<keyword evidence="4" id="KW-0479">Metal-binding</keyword>
<dbReference type="EC" id="3.1.3.5" evidence="3"/>
<dbReference type="PANTHER" id="PTHR30457">
    <property type="entry name" value="5'-NUCLEOTIDASE SURE"/>
    <property type="match status" value="1"/>
</dbReference>
<dbReference type="Proteomes" id="UP001604335">
    <property type="component" value="Unassembled WGS sequence"/>
</dbReference>
<accession>A0ABW7C7G7</accession>
<proteinExistence type="inferred from homology"/>
<dbReference type="InterPro" id="IPR036523">
    <property type="entry name" value="SurE-like_sf"/>
</dbReference>
<dbReference type="InterPro" id="IPR002828">
    <property type="entry name" value="SurE-like_Pase/nucleotidase"/>
</dbReference>
<feature type="domain" description="Survival protein SurE-like phosphatase/nucleotidase" evidence="6">
    <location>
        <begin position="6"/>
        <end position="171"/>
    </location>
</feature>
<reference evidence="8" key="1">
    <citation type="journal article" date="2024" name="Algal Res.">
        <title>Biochemical, toxicological and genomic investigation of a high-biomass producing Limnothrix strain isolated from Italian shallow drinking water reservoir.</title>
        <authorList>
            <person name="Simonazzi M."/>
            <person name="Shishido T.K."/>
            <person name="Delbaje E."/>
            <person name="Wahlsten M."/>
            <person name="Fewer D.P."/>
            <person name="Sivonen K."/>
            <person name="Pezzolesi L."/>
            <person name="Pistocchi R."/>
        </authorList>
    </citation>
    <scope>NUCLEOTIDE SEQUENCE [LARGE SCALE GENOMIC DNA]</scope>
    <source>
        <strain evidence="8">LRLZ20PSL1</strain>
    </source>
</reference>
<comment type="catalytic activity">
    <reaction evidence="1">
        <text>a ribonucleoside 5'-phosphate + H2O = a ribonucleoside + phosphate</text>
        <dbReference type="Rhea" id="RHEA:12484"/>
        <dbReference type="ChEBI" id="CHEBI:15377"/>
        <dbReference type="ChEBI" id="CHEBI:18254"/>
        <dbReference type="ChEBI" id="CHEBI:43474"/>
        <dbReference type="ChEBI" id="CHEBI:58043"/>
        <dbReference type="EC" id="3.1.3.5"/>
    </reaction>
</comment>
<evidence type="ECO:0000256" key="2">
    <source>
        <dbReference type="ARBA" id="ARBA00011062"/>
    </source>
</evidence>
<evidence type="ECO:0000256" key="4">
    <source>
        <dbReference type="ARBA" id="ARBA00022723"/>
    </source>
</evidence>
<gene>
    <name evidence="7" type="primary">surE</name>
    <name evidence="7" type="ORF">VPK24_03430</name>
</gene>
<sequence>MAQVLVLTNDDGYDAPGIAALDRAVAELQLGSVRWVAPAAEQSGCGHQITNHRALAVQERDRGFSVAGTPADCVRLAVSELAPEVGLVLSGINAGGNLGTDVYNSGTVAAAREATLQGRRAIALSHWIRRPLEIDWDWTAQQAVRVLPLLLDRPWEPGSFWNVNFPHLDPGAPDPEIVFCELSRDPVPPIYRRTEEGYQYNGIYGGRPYKPGTDVAVCFGGAIAVTQLRV</sequence>
<evidence type="ECO:0000256" key="1">
    <source>
        <dbReference type="ARBA" id="ARBA00000815"/>
    </source>
</evidence>
<dbReference type="Gene3D" id="3.40.1210.10">
    <property type="entry name" value="Survival protein SurE-like phosphatase/nucleotidase"/>
    <property type="match status" value="1"/>
</dbReference>
<evidence type="ECO:0000256" key="3">
    <source>
        <dbReference type="ARBA" id="ARBA00012643"/>
    </source>
</evidence>
<protein>
    <recommendedName>
        <fullName evidence="3">5'-nucleotidase</fullName>
        <ecNumber evidence="3">3.1.3.5</ecNumber>
    </recommendedName>
</protein>
<organism evidence="7 8">
    <name type="scientific">Limnothrix redekei LRLZ20PSL1</name>
    <dbReference type="NCBI Taxonomy" id="3112953"/>
    <lineage>
        <taxon>Bacteria</taxon>
        <taxon>Bacillati</taxon>
        <taxon>Cyanobacteriota</taxon>
        <taxon>Cyanophyceae</taxon>
        <taxon>Pseudanabaenales</taxon>
        <taxon>Pseudanabaenaceae</taxon>
        <taxon>Limnothrix</taxon>
    </lineage>
</organism>
<evidence type="ECO:0000313" key="7">
    <source>
        <dbReference type="EMBL" id="MFG3816677.1"/>
    </source>
</evidence>
<comment type="caution">
    <text evidence="7">The sequence shown here is derived from an EMBL/GenBank/DDBJ whole genome shotgun (WGS) entry which is preliminary data.</text>
</comment>
<keyword evidence="5 7" id="KW-0378">Hydrolase</keyword>
<dbReference type="RefSeq" id="WP_393010741.1">
    <property type="nucleotide sequence ID" value="NZ_JAZAQF010000017.1"/>
</dbReference>
<evidence type="ECO:0000259" key="6">
    <source>
        <dbReference type="Pfam" id="PF01975"/>
    </source>
</evidence>
<dbReference type="EMBL" id="JAZAQF010000017">
    <property type="protein sequence ID" value="MFG3816677.1"/>
    <property type="molecule type" value="Genomic_DNA"/>
</dbReference>
<dbReference type="Pfam" id="PF01975">
    <property type="entry name" value="SurE"/>
    <property type="match status" value="1"/>
</dbReference>
<dbReference type="InterPro" id="IPR030048">
    <property type="entry name" value="SurE"/>
</dbReference>
<dbReference type="GO" id="GO:0008254">
    <property type="term" value="F:3'-nucleotidase activity"/>
    <property type="evidence" value="ECO:0007669"/>
    <property type="project" value="UniProtKB-EC"/>
</dbReference>
<comment type="similarity">
    <text evidence="2">Belongs to the SurE nucleotidase family.</text>
</comment>
<name>A0ABW7C7G7_9CYAN</name>
<dbReference type="NCBIfam" id="TIGR00087">
    <property type="entry name" value="surE"/>
    <property type="match status" value="1"/>
</dbReference>
<evidence type="ECO:0000313" key="8">
    <source>
        <dbReference type="Proteomes" id="UP001604335"/>
    </source>
</evidence>
<dbReference type="PANTHER" id="PTHR30457:SF0">
    <property type="entry name" value="PHOSPHATASE, PUTATIVE (AFU_ORTHOLOGUE AFUA_4G01070)-RELATED"/>
    <property type="match status" value="1"/>
</dbReference>
<dbReference type="SUPFAM" id="SSF64167">
    <property type="entry name" value="SurE-like"/>
    <property type="match status" value="1"/>
</dbReference>
<dbReference type="NCBIfam" id="NF001493">
    <property type="entry name" value="PRK00346.2-3"/>
    <property type="match status" value="1"/>
</dbReference>
<keyword evidence="8" id="KW-1185">Reference proteome</keyword>
<evidence type="ECO:0000256" key="5">
    <source>
        <dbReference type="ARBA" id="ARBA00022801"/>
    </source>
</evidence>